<feature type="region of interest" description="Disordered" evidence="1">
    <location>
        <begin position="100"/>
        <end position="125"/>
    </location>
</feature>
<proteinExistence type="predicted"/>
<dbReference type="Proteomes" id="UP001488838">
    <property type="component" value="Unassembled WGS sequence"/>
</dbReference>
<dbReference type="EMBL" id="JBBHLL010000230">
    <property type="protein sequence ID" value="KAK7808771.1"/>
    <property type="molecule type" value="Genomic_DNA"/>
</dbReference>
<dbReference type="InterPro" id="IPR026180">
    <property type="entry name" value="NSL1"/>
</dbReference>
<dbReference type="PANTHER" id="PTHR22443:SF16">
    <property type="entry name" value="KAT8 REGULATORY NSL COMPLEX SUBUNIT 1-LIKE PROTEIN"/>
    <property type="match status" value="1"/>
</dbReference>
<evidence type="ECO:0000313" key="3">
    <source>
        <dbReference type="Proteomes" id="UP001488838"/>
    </source>
</evidence>
<accession>A0AAW0I355</accession>
<comment type="caution">
    <text evidence="2">The sequence shown here is derived from an EMBL/GenBank/DDBJ whole genome shotgun (WGS) entry which is preliminary data.</text>
</comment>
<reference evidence="2 3" key="1">
    <citation type="journal article" date="2023" name="bioRxiv">
        <title>Conserved and derived expression patterns and positive selection on dental genes reveal complex evolutionary context of ever-growing rodent molars.</title>
        <authorList>
            <person name="Calamari Z.T."/>
            <person name="Song A."/>
            <person name="Cohen E."/>
            <person name="Akter M."/>
            <person name="Roy R.D."/>
            <person name="Hallikas O."/>
            <person name="Christensen M.M."/>
            <person name="Li P."/>
            <person name="Marangoni P."/>
            <person name="Jernvall J."/>
            <person name="Klein O.D."/>
        </authorList>
    </citation>
    <scope>NUCLEOTIDE SEQUENCE [LARGE SCALE GENOMIC DNA]</scope>
    <source>
        <strain evidence="2">V071</strain>
    </source>
</reference>
<keyword evidence="3" id="KW-1185">Reference proteome</keyword>
<dbReference type="GO" id="GO:0035035">
    <property type="term" value="F:histone acetyltransferase binding"/>
    <property type="evidence" value="ECO:0007669"/>
    <property type="project" value="TreeGrafter"/>
</dbReference>
<gene>
    <name evidence="2" type="ORF">U0070_002335</name>
</gene>
<dbReference type="AlphaFoldDB" id="A0AAW0I355"/>
<feature type="compositionally biased region" description="Low complexity" evidence="1">
    <location>
        <begin position="104"/>
        <end position="119"/>
    </location>
</feature>
<evidence type="ECO:0000313" key="2">
    <source>
        <dbReference type="EMBL" id="KAK7808771.1"/>
    </source>
</evidence>
<dbReference type="GO" id="GO:0044545">
    <property type="term" value="C:NSL complex"/>
    <property type="evidence" value="ECO:0007669"/>
    <property type="project" value="TreeGrafter"/>
</dbReference>
<name>A0AAW0I355_MYOGA</name>
<dbReference type="PANTHER" id="PTHR22443">
    <property type="entry name" value="NON-SPECIFIC LETHAL 1, ISOFORM M"/>
    <property type="match status" value="1"/>
</dbReference>
<evidence type="ECO:0000256" key="1">
    <source>
        <dbReference type="SAM" id="MobiDB-lite"/>
    </source>
</evidence>
<sequence>MPYMESPLHSDNWEQSSKSELLREHVTKLDSSFHPVLSLPSDIPLHFHFETLFKKTNVKGELAENPFVGDCIIAPPSAGERTRFEEFTFQRTEPGSHCDFTAASNTNVTSRTQNSSSQNTRRRLRSESSYDIDNIVIPMSLVAPAKLEKLQYKEILTPRAYSKNLEGQDLVLKENPSELSSAQQCAAESPRELPAENPSLCAQDSLSLNDSQEIKSLWWERRAFPLKDEDAAALLCQDERKNETEVVSTAVCDDVFCSTTPENGHPPRMELDGMEEYKTFGIGVTNVKRNR</sequence>
<organism evidence="2 3">
    <name type="scientific">Myodes glareolus</name>
    <name type="common">Bank vole</name>
    <name type="synonym">Clethrionomys glareolus</name>
    <dbReference type="NCBI Taxonomy" id="447135"/>
    <lineage>
        <taxon>Eukaryota</taxon>
        <taxon>Metazoa</taxon>
        <taxon>Chordata</taxon>
        <taxon>Craniata</taxon>
        <taxon>Vertebrata</taxon>
        <taxon>Euteleostomi</taxon>
        <taxon>Mammalia</taxon>
        <taxon>Eutheria</taxon>
        <taxon>Euarchontoglires</taxon>
        <taxon>Glires</taxon>
        <taxon>Rodentia</taxon>
        <taxon>Myomorpha</taxon>
        <taxon>Muroidea</taxon>
        <taxon>Cricetidae</taxon>
        <taxon>Arvicolinae</taxon>
        <taxon>Myodes</taxon>
    </lineage>
</organism>
<protein>
    <submittedName>
        <fullName evidence="2">Uncharacterized protein</fullName>
    </submittedName>
</protein>